<organism evidence="4 6">
    <name type="scientific">Caenorhabditis briggsae</name>
    <dbReference type="NCBI Taxonomy" id="6238"/>
    <lineage>
        <taxon>Eukaryota</taxon>
        <taxon>Metazoa</taxon>
        <taxon>Ecdysozoa</taxon>
        <taxon>Nematoda</taxon>
        <taxon>Chromadorea</taxon>
        <taxon>Rhabditida</taxon>
        <taxon>Rhabditina</taxon>
        <taxon>Rhabditomorpha</taxon>
        <taxon>Rhabditoidea</taxon>
        <taxon>Rhabditidae</taxon>
        <taxon>Peloderinae</taxon>
        <taxon>Caenorhabditis</taxon>
    </lineage>
</organism>
<dbReference type="InterPro" id="IPR036770">
    <property type="entry name" value="Ankyrin_rpt-contain_sf"/>
</dbReference>
<feature type="repeat" description="ANK" evidence="3">
    <location>
        <begin position="59"/>
        <end position="92"/>
    </location>
</feature>
<dbReference type="PROSITE" id="PS50088">
    <property type="entry name" value="ANK_REPEAT"/>
    <property type="match status" value="2"/>
</dbReference>
<dbReference type="Proteomes" id="UP000829354">
    <property type="component" value="Chromosome I"/>
</dbReference>
<dbReference type="EMBL" id="CP090891">
    <property type="protein sequence ID" value="ULU13413.1"/>
    <property type="molecule type" value="Genomic_DNA"/>
</dbReference>
<evidence type="ECO:0000256" key="2">
    <source>
        <dbReference type="ARBA" id="ARBA00023043"/>
    </source>
</evidence>
<evidence type="ECO:0000313" key="6">
    <source>
        <dbReference type="Proteomes" id="UP000827892"/>
    </source>
</evidence>
<dbReference type="EMBL" id="CP092620">
    <property type="protein sequence ID" value="UMM14364.1"/>
    <property type="molecule type" value="Genomic_DNA"/>
</dbReference>
<feature type="repeat" description="ANK" evidence="3">
    <location>
        <begin position="93"/>
        <end position="125"/>
    </location>
</feature>
<keyword evidence="1" id="KW-0677">Repeat</keyword>
<evidence type="ECO:0000256" key="3">
    <source>
        <dbReference type="PROSITE-ProRule" id="PRU00023"/>
    </source>
</evidence>
<dbReference type="AlphaFoldDB" id="A0AAE9DWC3"/>
<dbReference type="Pfam" id="PF12796">
    <property type="entry name" value="Ank_2"/>
    <property type="match status" value="2"/>
</dbReference>
<dbReference type="InterPro" id="IPR050776">
    <property type="entry name" value="Ank_Repeat/CDKN_Inhibitor"/>
</dbReference>
<dbReference type="Proteomes" id="UP000827892">
    <property type="component" value="Chromosome I"/>
</dbReference>
<reference evidence="5 7" key="1">
    <citation type="submission" date="2022-04" db="EMBL/GenBank/DDBJ databases">
        <title>Chromosome-level reference genomes for two strains of Caenorhabditis briggsae: an improved platform for comparative genomics.</title>
        <authorList>
            <person name="Stevens L."/>
            <person name="Andersen E."/>
        </authorList>
    </citation>
    <scope>NUCLEOTIDE SEQUENCE [LARGE SCALE GENOMIC DNA]</scope>
    <source>
        <strain evidence="5">VX34</strain>
        <tissue evidence="5">Whole-organism</tissue>
    </source>
</reference>
<evidence type="ECO:0000313" key="7">
    <source>
        <dbReference type="Proteomes" id="UP000829354"/>
    </source>
</evidence>
<dbReference type="PANTHER" id="PTHR24201">
    <property type="entry name" value="ANK_REP_REGION DOMAIN-CONTAINING PROTEIN"/>
    <property type="match status" value="1"/>
</dbReference>
<protein>
    <submittedName>
        <fullName evidence="4">Uncharacterized protein</fullName>
    </submittedName>
</protein>
<sequence>MDLTSGGVGPSTSTDDVASLLDNSDDMQLVRQAVLFENVELLADLFKVNPWVWNRVDRHGRTPLMLAAHNGKLNSLRTILMLSPKSLNLTNERGKTALHMAAESGEISTVMELVEIGSDPMKSDTEGHCALELAQMAGHNEVAAKLIDAIQKESEDLNDAHIMLISACISGSADVVNEILRKNMEKKQNREIIFNGRTEEDETALLIACTNGHIEIVRHLLQYEEHLLTSHTTRDTVIHAAVSSQNVEVLQLCLEVSRFILQMEIKNKIVQIRSYIRHN</sequence>
<name>A0AAE9DWC3_CAEBR</name>
<dbReference type="InterPro" id="IPR002110">
    <property type="entry name" value="Ankyrin_rpt"/>
</dbReference>
<gene>
    <name evidence="4" type="ORF">L3Y34_016127</name>
    <name evidence="5" type="ORF">L5515_002195</name>
</gene>
<reference evidence="4 6" key="2">
    <citation type="submission" date="2022-05" db="EMBL/GenBank/DDBJ databases">
        <title>Chromosome-level reference genomes for two strains of Caenorhabditis briggsae: an improved platform for comparative genomics.</title>
        <authorList>
            <person name="Stevens L."/>
            <person name="Andersen E.C."/>
        </authorList>
    </citation>
    <scope>NUCLEOTIDE SEQUENCE [LARGE SCALE GENOMIC DNA]</scope>
    <source>
        <strain evidence="4">QX1410_ONT</strain>
        <tissue evidence="4">Whole-organism</tissue>
    </source>
</reference>
<evidence type="ECO:0000256" key="1">
    <source>
        <dbReference type="ARBA" id="ARBA00022737"/>
    </source>
</evidence>
<dbReference type="PROSITE" id="PS50297">
    <property type="entry name" value="ANK_REP_REGION"/>
    <property type="match status" value="1"/>
</dbReference>
<evidence type="ECO:0000313" key="5">
    <source>
        <dbReference type="EMBL" id="UMM14364.1"/>
    </source>
</evidence>
<keyword evidence="7" id="KW-1185">Reference proteome</keyword>
<dbReference type="PANTHER" id="PTHR24201:SF15">
    <property type="entry name" value="ANKYRIN REPEAT DOMAIN-CONTAINING PROTEIN 66"/>
    <property type="match status" value="1"/>
</dbReference>
<dbReference type="Gene3D" id="1.25.40.20">
    <property type="entry name" value="Ankyrin repeat-containing domain"/>
    <property type="match status" value="1"/>
</dbReference>
<accession>A0AAE9DWC3</accession>
<keyword evidence="2 3" id="KW-0040">ANK repeat</keyword>
<proteinExistence type="predicted"/>
<dbReference type="SMART" id="SM00248">
    <property type="entry name" value="ANK"/>
    <property type="match status" value="5"/>
</dbReference>
<dbReference type="SUPFAM" id="SSF48403">
    <property type="entry name" value="Ankyrin repeat"/>
    <property type="match status" value="1"/>
</dbReference>
<evidence type="ECO:0000313" key="4">
    <source>
        <dbReference type="EMBL" id="ULU13413.1"/>
    </source>
</evidence>